<dbReference type="PROSITE" id="PS51626">
    <property type="entry name" value="SAM_MT_TRM1"/>
    <property type="match status" value="1"/>
</dbReference>
<dbReference type="FunFam" id="3.30.56.70:FF:000001">
    <property type="entry name" value="tRNA (guanine(26)-N(2))-dimethyltransferase"/>
    <property type="match status" value="1"/>
</dbReference>
<evidence type="ECO:0000256" key="13">
    <source>
        <dbReference type="SAM" id="MobiDB-lite"/>
    </source>
</evidence>
<dbReference type="CDD" id="cd02440">
    <property type="entry name" value="AdoMet_MTases"/>
    <property type="match status" value="1"/>
</dbReference>
<dbReference type="AlphaFoldDB" id="A0AAD9WFJ6"/>
<dbReference type="InterPro" id="IPR029063">
    <property type="entry name" value="SAM-dependent_MTases_sf"/>
</dbReference>
<evidence type="ECO:0000256" key="6">
    <source>
        <dbReference type="ARBA" id="ARBA00022884"/>
    </source>
</evidence>
<dbReference type="InterPro" id="IPR042296">
    <property type="entry name" value="tRNA_met_Trm1_C"/>
</dbReference>
<keyword evidence="6 12" id="KW-0694">RNA-binding</keyword>
<dbReference type="PANTHER" id="PTHR10631">
    <property type="entry name" value="N 2 ,N 2 -DIMETHYLGUANOSINE TRNA METHYLTRANSFERASE"/>
    <property type="match status" value="1"/>
</dbReference>
<evidence type="ECO:0000256" key="9">
    <source>
        <dbReference type="ARBA" id="ARBA00077143"/>
    </source>
</evidence>
<comment type="caution">
    <text evidence="14">The sequence shown here is derived from an EMBL/GenBank/DDBJ whole genome shotgun (WGS) entry which is preliminary data.</text>
</comment>
<keyword evidence="5 12" id="KW-0819">tRNA processing</keyword>
<dbReference type="GO" id="GO:0005634">
    <property type="term" value="C:nucleus"/>
    <property type="evidence" value="ECO:0007669"/>
    <property type="project" value="TreeGrafter"/>
</dbReference>
<feature type="region of interest" description="Disordered" evidence="13">
    <location>
        <begin position="223"/>
        <end position="246"/>
    </location>
</feature>
<gene>
    <name evidence="14" type="ORF">QTJ16_000325</name>
</gene>
<evidence type="ECO:0000313" key="15">
    <source>
        <dbReference type="Proteomes" id="UP001285354"/>
    </source>
</evidence>
<comment type="similarity">
    <text evidence="12">Belongs to the class I-like SAM-binding methyltransferase superfamily. Trm1 family.</text>
</comment>
<keyword evidence="2 12" id="KW-0489">Methyltransferase</keyword>
<dbReference type="GO" id="GO:0160104">
    <property type="term" value="F:tRNA (guanine(26)-N2)-dimethyltransferase activity"/>
    <property type="evidence" value="ECO:0007669"/>
    <property type="project" value="UniProtKB-EC"/>
</dbReference>
<dbReference type="Proteomes" id="UP001285354">
    <property type="component" value="Unassembled WGS sequence"/>
</dbReference>
<evidence type="ECO:0000256" key="1">
    <source>
        <dbReference type="ARBA" id="ARBA00022555"/>
    </source>
</evidence>
<evidence type="ECO:0000256" key="3">
    <source>
        <dbReference type="ARBA" id="ARBA00022679"/>
    </source>
</evidence>
<accession>A0AAD9WFJ6</accession>
<dbReference type="InterPro" id="IPR002905">
    <property type="entry name" value="Trm1"/>
</dbReference>
<evidence type="ECO:0000256" key="4">
    <source>
        <dbReference type="ARBA" id="ARBA00022691"/>
    </source>
</evidence>
<evidence type="ECO:0000256" key="2">
    <source>
        <dbReference type="ARBA" id="ARBA00022603"/>
    </source>
</evidence>
<dbReference type="Pfam" id="PF02005">
    <property type="entry name" value="TRM"/>
    <property type="match status" value="2"/>
</dbReference>
<dbReference type="EC" id="2.1.1.216" evidence="7"/>
<dbReference type="NCBIfam" id="TIGR00308">
    <property type="entry name" value="TRM1"/>
    <property type="match status" value="1"/>
</dbReference>
<organism evidence="14 15">
    <name type="scientific">Diplocarpon rosae</name>
    <dbReference type="NCBI Taxonomy" id="946125"/>
    <lineage>
        <taxon>Eukaryota</taxon>
        <taxon>Fungi</taxon>
        <taxon>Dikarya</taxon>
        <taxon>Ascomycota</taxon>
        <taxon>Pezizomycotina</taxon>
        <taxon>Leotiomycetes</taxon>
        <taxon>Helotiales</taxon>
        <taxon>Drepanopezizaceae</taxon>
        <taxon>Diplocarpon</taxon>
    </lineage>
</organism>
<dbReference type="EMBL" id="JAUBYV010000001">
    <property type="protein sequence ID" value="KAK2629505.1"/>
    <property type="molecule type" value="Genomic_DNA"/>
</dbReference>
<dbReference type="GO" id="GO:0000049">
    <property type="term" value="F:tRNA binding"/>
    <property type="evidence" value="ECO:0007669"/>
    <property type="project" value="UniProtKB-UniRule"/>
</dbReference>
<dbReference type="FunFam" id="3.40.50.150:FF:000051">
    <property type="entry name" value="tRNA (guanine(26)-N(2))-dimethyltransferase"/>
    <property type="match status" value="1"/>
</dbReference>
<dbReference type="Gene3D" id="3.40.50.150">
    <property type="entry name" value="Vaccinia Virus protein VP39"/>
    <property type="match status" value="1"/>
</dbReference>
<evidence type="ECO:0000313" key="14">
    <source>
        <dbReference type="EMBL" id="KAK2629505.1"/>
    </source>
</evidence>
<keyword evidence="3 12" id="KW-0808">Transferase</keyword>
<dbReference type="PANTHER" id="PTHR10631:SF3">
    <property type="entry name" value="TRNA (GUANINE(26)-N(2))-DIMETHYLTRANSFERASE"/>
    <property type="match status" value="1"/>
</dbReference>
<sequence length="729" mass="80072">MDDFSTWLRFSARRQQPRMRLKTPLIAVRGLGRRKILNYKLQQLSFLYRFSSTATMTTALDLTAAPAIGQHIIHKGKEYTTVKEGLAYILTPASGPAVPQATPKGDNQPQSVFYNPIQQFNRDLSVLVIKSYGEELLEKKKKSIEKHKQRVAAKAKEKKRKREEEGLEDVSRKASKLENGPQTAELSAVMGENGGDIPKKETEASTNCGEAVALTTAGVAEPAPVAGSEARIQGQNNKPTDPGGCAENKKHKFTFKILDALSATGLRALRYAHEIPFATSITANDLLPEATETIEMNVKHNKLEDKITALTSNAMVYMYSKVGEECKDEKGRPRASTKYDVIDLDPYGTAAPFLDAAVQAVRDDGGLLCVTCTDAGVWASNGYPEKAFSLYGGTTIKGPQSHEGGLRLILHAIATCAARYGMAMEPLLSLSIDFYARVFVRIHKSPADVKFLAGNTMLVYNCDTGCGAWTTQTVGRNRLVEDKKGTHYWKHVYGQGPSAPENCKHCGSKTHIAGPMYAGPIHDPDFVKRILDGLPGLSKDTYQTTSRIEGMLTLAMEEIFLDVEDSNSPTAKAKTGRWDPAALDPAPFLFIPSALSKVIHCITPIENAIRGAIRNLGYHVTRSHTKPGSLKTNAPWEVIWEIMREWTRQKAPVKEGALRENTAGYRIMQKSLMKTGGDGAVASETPAGQKLEVVFDEKLGAEKDKKKIVRYQLNPRENWGPMARAKGHA</sequence>
<name>A0AAD9WFJ6_9HELO</name>
<evidence type="ECO:0000256" key="7">
    <source>
        <dbReference type="ARBA" id="ARBA00039099"/>
    </source>
</evidence>
<evidence type="ECO:0000256" key="10">
    <source>
        <dbReference type="ARBA" id="ARBA00082896"/>
    </source>
</evidence>
<keyword evidence="1 12" id="KW-0820">tRNA-binding</keyword>
<feature type="compositionally biased region" description="Basic residues" evidence="13">
    <location>
        <begin position="144"/>
        <end position="161"/>
    </location>
</feature>
<proteinExistence type="inferred from homology"/>
<keyword evidence="4 12" id="KW-0949">S-adenosyl-L-methionine</keyword>
<reference evidence="14" key="1">
    <citation type="submission" date="2023-06" db="EMBL/GenBank/DDBJ databases">
        <title>Draft genome of Marssonina rosae.</title>
        <authorList>
            <person name="Cheng Q."/>
        </authorList>
    </citation>
    <scope>NUCLEOTIDE SEQUENCE</scope>
    <source>
        <strain evidence="14">R4</strain>
    </source>
</reference>
<evidence type="ECO:0000256" key="8">
    <source>
        <dbReference type="ARBA" id="ARBA00051897"/>
    </source>
</evidence>
<evidence type="ECO:0000256" key="12">
    <source>
        <dbReference type="PROSITE-ProRule" id="PRU00958"/>
    </source>
</evidence>
<evidence type="ECO:0000256" key="11">
    <source>
        <dbReference type="ARBA" id="ARBA00083299"/>
    </source>
</evidence>
<comment type="catalytic activity">
    <reaction evidence="8">
        <text>guanosine(26) in tRNA + 2 S-adenosyl-L-methionine = N(2)-dimethylguanosine(26) in tRNA + 2 S-adenosyl-L-homocysteine + 2 H(+)</text>
        <dbReference type="Rhea" id="RHEA:43140"/>
        <dbReference type="Rhea" id="RHEA-COMP:10359"/>
        <dbReference type="Rhea" id="RHEA-COMP:10360"/>
        <dbReference type="ChEBI" id="CHEBI:15378"/>
        <dbReference type="ChEBI" id="CHEBI:57856"/>
        <dbReference type="ChEBI" id="CHEBI:59789"/>
        <dbReference type="ChEBI" id="CHEBI:74269"/>
        <dbReference type="ChEBI" id="CHEBI:74513"/>
        <dbReference type="EC" id="2.1.1.216"/>
    </reaction>
</comment>
<protein>
    <recommendedName>
        <fullName evidence="7">tRNA (guanine(26)-N(2))-dimethyltransferase</fullName>
        <ecNumber evidence="7">2.1.1.216</ecNumber>
    </recommendedName>
    <alternativeName>
        <fullName evidence="10">tRNA 2,2-dimethylguanosine-26 methyltransferase</fullName>
    </alternativeName>
    <alternativeName>
        <fullName evidence="9">tRNA(guanine-26,N(2)-N(2)) methyltransferase</fullName>
    </alternativeName>
    <alternativeName>
        <fullName evidence="11">tRNA(m(2,2)G26)dimethyltransferase</fullName>
    </alternativeName>
</protein>
<dbReference type="GO" id="GO:0002940">
    <property type="term" value="P:tRNA N2-guanine methylation"/>
    <property type="evidence" value="ECO:0007669"/>
    <property type="project" value="TreeGrafter"/>
</dbReference>
<keyword evidence="15" id="KW-1185">Reference proteome</keyword>
<feature type="region of interest" description="Disordered" evidence="13">
    <location>
        <begin position="144"/>
        <end position="207"/>
    </location>
</feature>
<evidence type="ECO:0000256" key="5">
    <source>
        <dbReference type="ARBA" id="ARBA00022694"/>
    </source>
</evidence>
<dbReference type="SUPFAM" id="SSF53335">
    <property type="entry name" value="S-adenosyl-L-methionine-dependent methyltransferases"/>
    <property type="match status" value="1"/>
</dbReference>
<dbReference type="Gene3D" id="3.30.56.70">
    <property type="entry name" value="N2,N2-dimethylguanosine tRNA methyltransferase, C-terminal domain"/>
    <property type="match status" value="1"/>
</dbReference>